<sequence>MGAVSQFMETNYKHFNARETLAAAKAWKALLDKGGKMFITLAGAMSSAELGISLGQMIRAGKVHAISCTAANLEEDLFNLFDNHSYEVVPNWRELTAEMERDLRDRGFNRVTDTCIPETVMLKAEATLLDIWKQADKNGTRKFMCEYFFDMLDRPEIKQHFAIPAEHSWVLAAKEMQVPIFSPGFEDSTLANKFTAMVMDGRLSSHSLIKSGTEIMHVLAEWYMAQADAGTPVGFFQIGGGIAGDFPICTVPMLIQDLHKDDTPFWAYFCQISDAVTSYGGYSGANPSEKITWYKLDVDTPRFMINSDATIVAPLIFAYVMDW</sequence>
<dbReference type="InterPro" id="IPR036982">
    <property type="entry name" value="Deoxyhypusine_synthase_sf"/>
</dbReference>
<dbReference type="Pfam" id="PF01916">
    <property type="entry name" value="DS"/>
    <property type="match status" value="1"/>
</dbReference>
<evidence type="ECO:0000313" key="4">
    <source>
        <dbReference type="Proteomes" id="UP000016587"/>
    </source>
</evidence>
<dbReference type="AlphaFoldDB" id="T2GBI7"/>
<dbReference type="SUPFAM" id="SSF52467">
    <property type="entry name" value="DHS-like NAD/FAD-binding domain"/>
    <property type="match status" value="1"/>
</dbReference>
<dbReference type="Proteomes" id="UP000016587">
    <property type="component" value="Chromosome"/>
</dbReference>
<dbReference type="OrthoDB" id="19805at2"/>
<dbReference type="Gene3D" id="3.40.910.10">
    <property type="entry name" value="Deoxyhypusine synthase"/>
    <property type="match status" value="1"/>
</dbReference>
<dbReference type="HOGENOM" id="CLU_057081_0_0_7"/>
<comment type="similarity">
    <text evidence="1">Belongs to the deoxyhypusine synthase family.</text>
</comment>
<organism evidence="3 4">
    <name type="scientific">Megalodesulfovibrio gigas (strain ATCC 19364 / DSM 1382 / NCIMB 9332 / VKM B-1759)</name>
    <name type="common">Desulfovibrio gigas</name>
    <dbReference type="NCBI Taxonomy" id="1121448"/>
    <lineage>
        <taxon>Bacteria</taxon>
        <taxon>Pseudomonadati</taxon>
        <taxon>Thermodesulfobacteriota</taxon>
        <taxon>Desulfovibrionia</taxon>
        <taxon>Desulfovibrionales</taxon>
        <taxon>Desulfovibrionaceae</taxon>
        <taxon>Megalodesulfovibrio</taxon>
    </lineage>
</organism>
<accession>T2GBI7</accession>
<dbReference type="RefSeq" id="WP_021760395.1">
    <property type="nucleotide sequence ID" value="NC_022444.1"/>
</dbReference>
<protein>
    <submittedName>
        <fullName evidence="3">Putative deoxyhypusine synthase-like protein</fullName>
    </submittedName>
</protein>
<reference evidence="3 4" key="1">
    <citation type="journal article" date="2013" name="J. Bacteriol.">
        <title>Roles of HynAB and Ech, the only two hydrogenases found in the model sulfate reducer Desulfovibrio gigas.</title>
        <authorList>
            <person name="Morais-Silva F.O."/>
            <person name="Santos C.I."/>
            <person name="Rodrigues R."/>
            <person name="Pereira I.A."/>
            <person name="Rodrigues-Pousada C."/>
        </authorList>
    </citation>
    <scope>NUCLEOTIDE SEQUENCE [LARGE SCALE GENOMIC DNA]</scope>
    <source>
        <strain evidence="4">ATCC 19364 / DSM 1382 / NCIMB 9332 / VKM B-1759</strain>
    </source>
</reference>
<dbReference type="PANTHER" id="PTHR11703:SF0">
    <property type="entry name" value="DEOXYHYPUSINE SYNTHASE"/>
    <property type="match status" value="1"/>
</dbReference>
<dbReference type="eggNOG" id="COG1899">
    <property type="taxonomic scope" value="Bacteria"/>
</dbReference>
<dbReference type="InterPro" id="IPR002773">
    <property type="entry name" value="Deoxyhypusine_synthase"/>
</dbReference>
<dbReference type="PANTHER" id="PTHR11703">
    <property type="entry name" value="DEOXYHYPUSINE SYNTHASE"/>
    <property type="match status" value="1"/>
</dbReference>
<name>T2GBI7_MEGG1</name>
<dbReference type="InterPro" id="IPR029035">
    <property type="entry name" value="DHS-like_NAD/FAD-binding_dom"/>
</dbReference>
<proteinExistence type="inferred from homology"/>
<dbReference type="GO" id="GO:0005737">
    <property type="term" value="C:cytoplasm"/>
    <property type="evidence" value="ECO:0007669"/>
    <property type="project" value="TreeGrafter"/>
</dbReference>
<keyword evidence="2" id="KW-0520">NAD</keyword>
<dbReference type="GO" id="GO:0034038">
    <property type="term" value="F:deoxyhypusine synthase activity"/>
    <property type="evidence" value="ECO:0007669"/>
    <property type="project" value="TreeGrafter"/>
</dbReference>
<dbReference type="EMBL" id="CP006585">
    <property type="protein sequence ID" value="AGW13534.1"/>
    <property type="molecule type" value="Genomic_DNA"/>
</dbReference>
<evidence type="ECO:0000313" key="3">
    <source>
        <dbReference type="EMBL" id="AGW13534.1"/>
    </source>
</evidence>
<dbReference type="STRING" id="1121448.DGI_1717"/>
<dbReference type="PATRIC" id="fig|1121448.10.peg.1703"/>
<dbReference type="KEGG" id="dgg:DGI_1717"/>
<keyword evidence="4" id="KW-1185">Reference proteome</keyword>
<reference evidence="4" key="2">
    <citation type="submission" date="2013-07" db="EMBL/GenBank/DDBJ databases">
        <authorList>
            <person name="Morais-Silva F.O."/>
            <person name="Rezende A.M."/>
            <person name="Pimentel C."/>
            <person name="Resende D.M."/>
            <person name="Santos C.I."/>
            <person name="Clemente C."/>
            <person name="de Oliveira L.M."/>
            <person name="da Silva S.M."/>
            <person name="Costa D.A."/>
            <person name="Varela-Raposo A."/>
            <person name="Horacio E.C.A."/>
            <person name="Matos M."/>
            <person name="Flores O."/>
            <person name="Ruiz J.C."/>
            <person name="Rodrigues-Pousada C."/>
        </authorList>
    </citation>
    <scope>NUCLEOTIDE SEQUENCE [LARGE SCALE GENOMIC DNA]</scope>
    <source>
        <strain evidence="4">ATCC 19364 / DSM 1382 / NCIMB 9332 / VKM B-1759</strain>
    </source>
</reference>
<evidence type="ECO:0000256" key="2">
    <source>
        <dbReference type="ARBA" id="ARBA00023027"/>
    </source>
</evidence>
<gene>
    <name evidence="3" type="ORF">DGI_1717</name>
</gene>
<evidence type="ECO:0000256" key="1">
    <source>
        <dbReference type="ARBA" id="ARBA00009892"/>
    </source>
</evidence>